<dbReference type="PANTHER" id="PTHR10803">
    <property type="entry name" value="ARSENICAL PUMP-DRIVING ATPASE ARSENITE-TRANSLOCATING ATPASE"/>
    <property type="match status" value="1"/>
</dbReference>
<name>A0AA88WKI6_9ASTE</name>
<dbReference type="InterPro" id="IPR007853">
    <property type="entry name" value="Znf_DNL-typ"/>
</dbReference>
<evidence type="ECO:0000259" key="2">
    <source>
        <dbReference type="PROSITE" id="PS51501"/>
    </source>
</evidence>
<sequence>MPLPSANSIFCQGECYTRRLQTLAESSKQVFGDVESHEGSCLKADSNSVNVVSSPMNNDKTGVMNNATSNLKSSSRHDLAMVFTCKVCETRSVKTMCRKSYEEGVVVVRCGGCDNLHLIADHLGWFGEPGKIEDLLAARGEEVKKGCVDTLNLTLEDLAGKKYMCPSLGKFTITIDRTLSSVNLKETNMAAPFITSHMSSFAVNSFPRTNSMAMMGFLSYPLRTRATPFSLWKLNRRGFSSSLLSLSISRKKPRKSFQVRSVAVPAEATVGFDEMISGTQRKYYLLGGKGGVGKTSCAASLAVKFANNGHPTLVVSTDPAHSLSDSFAQDLTGGTLVPVEGPDSPLFALEINPEKAREEFRNVSKKNGGTGVKDFMDGMGLGMIVEQLGELKLGELLDTPPPGLDEAIAISKGHTLRLLSLPDFLDASIGKILKLKEKISSATSAIKSVFGQEENKPDAAEKLEKLRERMVKVRELFRDTDSTEFVIVTIPTVMAISESSRLRASLEKERVPVKRLIVNQLLPPSTSDCKFCAMKRKDQMRALSMIESDPELSNLTLVQAPLVDVEIRGVPALQFLGDIVWK</sequence>
<evidence type="ECO:0000313" key="3">
    <source>
        <dbReference type="EMBL" id="KAK3026903.1"/>
    </source>
</evidence>
<dbReference type="PANTHER" id="PTHR10803:SF0">
    <property type="entry name" value="ATPASE GET3B"/>
    <property type="match status" value="1"/>
</dbReference>
<dbReference type="EMBL" id="JAVXUP010000481">
    <property type="protein sequence ID" value="KAK3026903.1"/>
    <property type="molecule type" value="Genomic_DNA"/>
</dbReference>
<protein>
    <recommendedName>
        <fullName evidence="2">DNL-type domain-containing protein</fullName>
    </recommendedName>
</protein>
<dbReference type="GO" id="GO:0071816">
    <property type="term" value="P:tail-anchored membrane protein insertion into ER membrane"/>
    <property type="evidence" value="ECO:0007669"/>
    <property type="project" value="TreeGrafter"/>
</dbReference>
<evidence type="ECO:0000256" key="1">
    <source>
        <dbReference type="PROSITE-ProRule" id="PRU00834"/>
    </source>
</evidence>
<keyword evidence="1" id="KW-0479">Metal-binding</keyword>
<dbReference type="GO" id="GO:0005524">
    <property type="term" value="F:ATP binding"/>
    <property type="evidence" value="ECO:0007669"/>
    <property type="project" value="InterPro"/>
</dbReference>
<dbReference type="GO" id="GO:0016887">
    <property type="term" value="F:ATP hydrolysis activity"/>
    <property type="evidence" value="ECO:0007669"/>
    <property type="project" value="InterPro"/>
</dbReference>
<keyword evidence="4" id="KW-1185">Reference proteome</keyword>
<dbReference type="Gene3D" id="3.40.50.300">
    <property type="entry name" value="P-loop containing nucleotide triphosphate hydrolases"/>
    <property type="match status" value="2"/>
</dbReference>
<dbReference type="GO" id="GO:0008270">
    <property type="term" value="F:zinc ion binding"/>
    <property type="evidence" value="ECO:0007669"/>
    <property type="project" value="UniProtKB-KW"/>
</dbReference>
<dbReference type="PROSITE" id="PS51501">
    <property type="entry name" value="ZF_DNL"/>
    <property type="match status" value="1"/>
</dbReference>
<comment type="caution">
    <text evidence="3">The sequence shown here is derived from an EMBL/GenBank/DDBJ whole genome shotgun (WGS) entry which is preliminary data.</text>
</comment>
<feature type="domain" description="DNL-type" evidence="2">
    <location>
        <begin position="74"/>
        <end position="168"/>
    </location>
</feature>
<evidence type="ECO:0000313" key="4">
    <source>
        <dbReference type="Proteomes" id="UP001188597"/>
    </source>
</evidence>
<proteinExistence type="predicted"/>
<gene>
    <name evidence="3" type="ORF">RJ639_041372</name>
</gene>
<dbReference type="SUPFAM" id="SSF52540">
    <property type="entry name" value="P-loop containing nucleoside triphosphate hydrolases"/>
    <property type="match status" value="1"/>
</dbReference>
<dbReference type="InterPro" id="IPR025723">
    <property type="entry name" value="ArsA/GET3_ATPase-like"/>
</dbReference>
<dbReference type="Proteomes" id="UP001188597">
    <property type="component" value="Unassembled WGS sequence"/>
</dbReference>
<organism evidence="3 4">
    <name type="scientific">Escallonia herrerae</name>
    <dbReference type="NCBI Taxonomy" id="1293975"/>
    <lineage>
        <taxon>Eukaryota</taxon>
        <taxon>Viridiplantae</taxon>
        <taxon>Streptophyta</taxon>
        <taxon>Embryophyta</taxon>
        <taxon>Tracheophyta</taxon>
        <taxon>Spermatophyta</taxon>
        <taxon>Magnoliopsida</taxon>
        <taxon>eudicotyledons</taxon>
        <taxon>Gunneridae</taxon>
        <taxon>Pentapetalae</taxon>
        <taxon>asterids</taxon>
        <taxon>campanulids</taxon>
        <taxon>Escalloniales</taxon>
        <taxon>Escalloniaceae</taxon>
        <taxon>Escallonia</taxon>
    </lineage>
</organism>
<dbReference type="InterPro" id="IPR027417">
    <property type="entry name" value="P-loop_NTPase"/>
</dbReference>
<dbReference type="CDD" id="cd02035">
    <property type="entry name" value="ArsA"/>
    <property type="match status" value="1"/>
</dbReference>
<accession>A0AA88WKI6</accession>
<dbReference type="InterPro" id="IPR016300">
    <property type="entry name" value="ATPase_ArsA/GET3"/>
</dbReference>
<keyword evidence="1" id="KW-0862">Zinc</keyword>
<dbReference type="AlphaFoldDB" id="A0AA88WKI6"/>
<dbReference type="Pfam" id="PF05180">
    <property type="entry name" value="zf-DNL"/>
    <property type="match status" value="1"/>
</dbReference>
<reference evidence="3" key="1">
    <citation type="submission" date="2022-12" db="EMBL/GenBank/DDBJ databases">
        <title>Draft genome assemblies for two species of Escallonia (Escalloniales).</title>
        <authorList>
            <person name="Chanderbali A."/>
            <person name="Dervinis C."/>
            <person name="Anghel I."/>
            <person name="Soltis D."/>
            <person name="Soltis P."/>
            <person name="Zapata F."/>
        </authorList>
    </citation>
    <scope>NUCLEOTIDE SEQUENCE</scope>
    <source>
        <strain evidence="3">UCBG64.0493</strain>
        <tissue evidence="3">Leaf</tissue>
    </source>
</reference>
<dbReference type="Pfam" id="PF02374">
    <property type="entry name" value="ArsA_ATPase"/>
    <property type="match status" value="1"/>
</dbReference>
<dbReference type="GO" id="GO:0043529">
    <property type="term" value="C:GET complex"/>
    <property type="evidence" value="ECO:0007669"/>
    <property type="project" value="TreeGrafter"/>
</dbReference>
<keyword evidence="1" id="KW-0863">Zinc-finger</keyword>